<keyword evidence="13" id="KW-1185">Reference proteome</keyword>
<evidence type="ECO:0000256" key="10">
    <source>
        <dbReference type="RuleBase" id="RU363034"/>
    </source>
</evidence>
<keyword evidence="2" id="KW-0964">Secreted</keyword>
<dbReference type="GO" id="GO:0016485">
    <property type="term" value="P:protein processing"/>
    <property type="evidence" value="ECO:0007669"/>
    <property type="project" value="UniProtKB-ARBA"/>
</dbReference>
<dbReference type="PROSITE" id="PS50240">
    <property type="entry name" value="TRYPSIN_DOM"/>
    <property type="match status" value="1"/>
</dbReference>
<evidence type="ECO:0000313" key="14">
    <source>
        <dbReference type="RefSeq" id="XP_028031940.1"/>
    </source>
</evidence>
<feature type="signal peptide" evidence="11">
    <location>
        <begin position="1"/>
        <end position="20"/>
    </location>
</feature>
<dbReference type="CDD" id="cd00190">
    <property type="entry name" value="Tryp_SPc"/>
    <property type="match status" value="1"/>
</dbReference>
<proteinExistence type="predicted"/>
<reference evidence="14 15" key="1">
    <citation type="submission" date="2025-04" db="UniProtKB">
        <authorList>
            <consortium name="RefSeq"/>
        </authorList>
    </citation>
    <scope>IDENTIFICATION</scope>
    <source>
        <tissue evidence="14 15">Silk gland</tissue>
    </source>
</reference>
<evidence type="ECO:0000256" key="4">
    <source>
        <dbReference type="ARBA" id="ARBA00022729"/>
    </source>
</evidence>
<organism evidence="13 15">
    <name type="scientific">Bombyx mandarina</name>
    <name type="common">Wild silk moth</name>
    <name type="synonym">Wild silkworm</name>
    <dbReference type="NCBI Taxonomy" id="7092"/>
    <lineage>
        <taxon>Eukaryota</taxon>
        <taxon>Metazoa</taxon>
        <taxon>Ecdysozoa</taxon>
        <taxon>Arthropoda</taxon>
        <taxon>Hexapoda</taxon>
        <taxon>Insecta</taxon>
        <taxon>Pterygota</taxon>
        <taxon>Neoptera</taxon>
        <taxon>Endopterygota</taxon>
        <taxon>Lepidoptera</taxon>
        <taxon>Glossata</taxon>
        <taxon>Ditrysia</taxon>
        <taxon>Bombycoidea</taxon>
        <taxon>Bombycidae</taxon>
        <taxon>Bombycinae</taxon>
        <taxon>Bombyx</taxon>
    </lineage>
</organism>
<comment type="catalytic activity">
    <reaction evidence="8">
        <text>Preferential cleavage: Arg-|-Xaa, Lys-|-Xaa.</text>
        <dbReference type="EC" id="3.4.21.4"/>
    </reaction>
</comment>
<dbReference type="InterPro" id="IPR043504">
    <property type="entry name" value="Peptidase_S1_PA_chymotrypsin"/>
</dbReference>
<protein>
    <recommendedName>
        <fullName evidence="9">trypsin</fullName>
        <ecNumber evidence="9">3.4.21.4</ecNumber>
    </recommendedName>
</protein>
<evidence type="ECO:0000256" key="3">
    <source>
        <dbReference type="ARBA" id="ARBA00022670"/>
    </source>
</evidence>
<dbReference type="Proteomes" id="UP000504629">
    <property type="component" value="Unplaced"/>
</dbReference>
<dbReference type="AlphaFoldDB" id="A0A6J2JQD4"/>
<dbReference type="KEGG" id="bman:114244357"/>
<dbReference type="PRINTS" id="PR00722">
    <property type="entry name" value="CHYMOTRYPSIN"/>
</dbReference>
<keyword evidence="6 10" id="KW-0720">Serine protease</keyword>
<evidence type="ECO:0000256" key="1">
    <source>
        <dbReference type="ARBA" id="ARBA00004613"/>
    </source>
</evidence>
<dbReference type="PROSITE" id="PS00134">
    <property type="entry name" value="TRYPSIN_HIS"/>
    <property type="match status" value="1"/>
</dbReference>
<evidence type="ECO:0000256" key="9">
    <source>
        <dbReference type="ARBA" id="ARBA00038868"/>
    </source>
</evidence>
<keyword evidence="3 10" id="KW-0645">Protease</keyword>
<gene>
    <name evidence="14 15" type="primary">LOC114244357</name>
</gene>
<dbReference type="SUPFAM" id="SSF50494">
    <property type="entry name" value="Trypsin-like serine proteases"/>
    <property type="match status" value="1"/>
</dbReference>
<keyword evidence="4 11" id="KW-0732">Signal</keyword>
<sequence>MLPYGFQLLFLVYLIRETGCQINEGDVCTEAYTNSAGKCTPADTCRSAKEDFVQNGIRPTFCAYATFGIALVCCRDGSSILQTPPSRLESAPNVWDTTGNTKRTSERKCEEYSRGVVEKVDYLPLLPDPDILSISAAKCDYTGIKLIVGGENANNGEFPHMAAIGWTNFEGSYTFSCGGSLISPRFVLTAGHCSSNPEAKDPEPVIVRLGDQNIDPTVDDGASPIDVPIRKINKHPEYAPPMVYNDIALLELATDVEFSAAIRPACLWTRQDFGDHDKALATGWGVTNTETRETAKELQKVSLSLLQNEYCDGILEAIRNRRWQGFAATQMCAGELRGGKDTCQGDSGSPLQVASKDNQCIFHVVGVTSFGRRCAESGYPAIYTRVASFIDWIESVVWPGE</sequence>
<keyword evidence="5 10" id="KW-0378">Hydrolase</keyword>
<dbReference type="InterPro" id="IPR009003">
    <property type="entry name" value="Peptidase_S1_PA"/>
</dbReference>
<dbReference type="InterPro" id="IPR001254">
    <property type="entry name" value="Trypsin_dom"/>
</dbReference>
<dbReference type="InterPro" id="IPR033116">
    <property type="entry name" value="TRYPSIN_SER"/>
</dbReference>
<accession>A0A6J2JQD4</accession>
<dbReference type="GeneID" id="114244357"/>
<evidence type="ECO:0000256" key="7">
    <source>
        <dbReference type="ARBA" id="ARBA00023157"/>
    </source>
</evidence>
<evidence type="ECO:0000259" key="12">
    <source>
        <dbReference type="PROSITE" id="PS50240"/>
    </source>
</evidence>
<dbReference type="InterPro" id="IPR001314">
    <property type="entry name" value="Peptidase_S1A"/>
</dbReference>
<dbReference type="Gene3D" id="2.40.10.10">
    <property type="entry name" value="Trypsin-like serine proteases"/>
    <property type="match status" value="1"/>
</dbReference>
<feature type="domain" description="Peptidase S1" evidence="12">
    <location>
        <begin position="147"/>
        <end position="398"/>
    </location>
</feature>
<dbReference type="OrthoDB" id="6380398at2759"/>
<dbReference type="GO" id="GO:0005576">
    <property type="term" value="C:extracellular region"/>
    <property type="evidence" value="ECO:0007669"/>
    <property type="project" value="UniProtKB-SubCell"/>
</dbReference>
<feature type="chain" id="PRO_5044640785" description="trypsin" evidence="11">
    <location>
        <begin position="21"/>
        <end position="401"/>
    </location>
</feature>
<evidence type="ECO:0000256" key="5">
    <source>
        <dbReference type="ARBA" id="ARBA00022801"/>
    </source>
</evidence>
<evidence type="ECO:0000256" key="2">
    <source>
        <dbReference type="ARBA" id="ARBA00022525"/>
    </source>
</evidence>
<dbReference type="PANTHER" id="PTHR24252:SF7">
    <property type="entry name" value="HYALIN"/>
    <property type="match status" value="1"/>
</dbReference>
<evidence type="ECO:0000313" key="15">
    <source>
        <dbReference type="RefSeq" id="XP_028031941.1"/>
    </source>
</evidence>
<dbReference type="EC" id="3.4.21.4" evidence="9"/>
<dbReference type="RefSeq" id="XP_028031940.1">
    <property type="nucleotide sequence ID" value="XM_028176139.1"/>
</dbReference>
<comment type="subcellular location">
    <subcellularLocation>
        <location evidence="1">Secreted</location>
    </subcellularLocation>
</comment>
<keyword evidence="7" id="KW-1015">Disulfide bond</keyword>
<dbReference type="InterPro" id="IPR018114">
    <property type="entry name" value="TRYPSIN_HIS"/>
</dbReference>
<evidence type="ECO:0000256" key="6">
    <source>
        <dbReference type="ARBA" id="ARBA00022825"/>
    </source>
</evidence>
<dbReference type="PROSITE" id="PS00135">
    <property type="entry name" value="TRYPSIN_SER"/>
    <property type="match status" value="1"/>
</dbReference>
<dbReference type="GO" id="GO:0004252">
    <property type="term" value="F:serine-type endopeptidase activity"/>
    <property type="evidence" value="ECO:0007669"/>
    <property type="project" value="UniProtKB-EC"/>
</dbReference>
<evidence type="ECO:0000256" key="11">
    <source>
        <dbReference type="SAM" id="SignalP"/>
    </source>
</evidence>
<name>A0A6J2JQD4_BOMMA</name>
<dbReference type="SMART" id="SM00020">
    <property type="entry name" value="Tryp_SPc"/>
    <property type="match status" value="1"/>
</dbReference>
<dbReference type="Pfam" id="PF00089">
    <property type="entry name" value="Trypsin"/>
    <property type="match status" value="1"/>
</dbReference>
<evidence type="ECO:0000256" key="8">
    <source>
        <dbReference type="ARBA" id="ARBA00036320"/>
    </source>
</evidence>
<dbReference type="PANTHER" id="PTHR24252">
    <property type="entry name" value="ACROSIN-RELATED"/>
    <property type="match status" value="1"/>
</dbReference>
<dbReference type="FunFam" id="2.40.10.10:FF:000047">
    <property type="entry name" value="Trypsin eta"/>
    <property type="match status" value="1"/>
</dbReference>
<dbReference type="RefSeq" id="XP_028031941.1">
    <property type="nucleotide sequence ID" value="XM_028176140.1"/>
</dbReference>
<evidence type="ECO:0000313" key="13">
    <source>
        <dbReference type="Proteomes" id="UP000504629"/>
    </source>
</evidence>